<name>A0A0V1FP43_TRIPS</name>
<keyword evidence="2" id="KW-1185">Reference proteome</keyword>
<evidence type="ECO:0000313" key="2">
    <source>
        <dbReference type="Proteomes" id="UP000054995"/>
    </source>
</evidence>
<dbReference type="AlphaFoldDB" id="A0A0V1FP43"/>
<accession>A0A0V1FP43</accession>
<proteinExistence type="predicted"/>
<organism evidence="1 2">
    <name type="scientific">Trichinella pseudospiralis</name>
    <name type="common">Parasitic roundworm</name>
    <dbReference type="NCBI Taxonomy" id="6337"/>
    <lineage>
        <taxon>Eukaryota</taxon>
        <taxon>Metazoa</taxon>
        <taxon>Ecdysozoa</taxon>
        <taxon>Nematoda</taxon>
        <taxon>Enoplea</taxon>
        <taxon>Dorylaimia</taxon>
        <taxon>Trichinellida</taxon>
        <taxon>Trichinellidae</taxon>
        <taxon>Trichinella</taxon>
    </lineage>
</organism>
<evidence type="ECO:0000313" key="1">
    <source>
        <dbReference type="EMBL" id="KRY87519.1"/>
    </source>
</evidence>
<comment type="caution">
    <text evidence="1">The sequence shown here is derived from an EMBL/GenBank/DDBJ whole genome shotgun (WGS) entry which is preliminary data.</text>
</comment>
<dbReference type="Proteomes" id="UP000054995">
    <property type="component" value="Unassembled WGS sequence"/>
</dbReference>
<dbReference type="EMBL" id="JYDT01000054">
    <property type="protein sequence ID" value="KRY87519.1"/>
    <property type="molecule type" value="Genomic_DNA"/>
</dbReference>
<sequence length="93" mass="10646">MRNLALRPSKSSFLVPFSLSNFHCLRTPKPERLIASRQSPFSSLLDCCAETPTAEFDLQVTNVRALKTRVNNINLSNNYSLYKIKWNDCLLIN</sequence>
<reference evidence="1 2" key="1">
    <citation type="submission" date="2015-01" db="EMBL/GenBank/DDBJ databases">
        <title>Evolution of Trichinella species and genotypes.</title>
        <authorList>
            <person name="Korhonen P.K."/>
            <person name="Edoardo P."/>
            <person name="Giuseppe L.R."/>
            <person name="Gasser R.B."/>
        </authorList>
    </citation>
    <scope>NUCLEOTIDE SEQUENCE [LARGE SCALE GENOMIC DNA]</scope>
    <source>
        <strain evidence="1">ISS470</strain>
    </source>
</reference>
<gene>
    <name evidence="1" type="ORF">T4D_9024</name>
</gene>
<protein>
    <submittedName>
        <fullName evidence="1">Uncharacterized protein</fullName>
    </submittedName>
</protein>